<gene>
    <name evidence="1" type="ORF">CRG98_030488</name>
</gene>
<evidence type="ECO:0000313" key="2">
    <source>
        <dbReference type="Proteomes" id="UP000233551"/>
    </source>
</evidence>
<sequence length="214" mass="23898">MDRSPCSRRHLHAHAIRVTITSINRLASRFLFFDSSLQLPEAHTTTTIFFSSSSALHLIPHYHPRLLAPLSQPPLSFITISVTLLPTSPQGSTANGGSPQRGRPLPFSPLFFDSKTEGDERGMVRLWVLPPLNYSTWLSTRQTCSKNDGFENLGIEDPHSLWEFRFINCSSSFMGGLQDLILSSNSRFINLGIEDLPPSTTCFLDSAPRIWGLI</sequence>
<evidence type="ECO:0000313" key="1">
    <source>
        <dbReference type="EMBL" id="PKI49142.1"/>
    </source>
</evidence>
<proteinExistence type="predicted"/>
<dbReference type="EMBL" id="PGOL01002275">
    <property type="protein sequence ID" value="PKI49142.1"/>
    <property type="molecule type" value="Genomic_DNA"/>
</dbReference>
<keyword evidence="2" id="KW-1185">Reference proteome</keyword>
<dbReference type="AlphaFoldDB" id="A0A2I0IYQ7"/>
<protein>
    <submittedName>
        <fullName evidence="1">Uncharacterized protein</fullName>
    </submittedName>
</protein>
<name>A0A2I0IYQ7_PUNGR</name>
<accession>A0A2I0IYQ7</accession>
<reference evidence="1 2" key="1">
    <citation type="submission" date="2017-11" db="EMBL/GenBank/DDBJ databases">
        <title>De-novo sequencing of pomegranate (Punica granatum L.) genome.</title>
        <authorList>
            <person name="Akparov Z."/>
            <person name="Amiraslanov A."/>
            <person name="Hajiyeva S."/>
            <person name="Abbasov M."/>
            <person name="Kaur K."/>
            <person name="Hamwieh A."/>
            <person name="Solovyev V."/>
            <person name="Salamov A."/>
            <person name="Braich B."/>
            <person name="Kosarev P."/>
            <person name="Mahmoud A."/>
            <person name="Hajiyev E."/>
            <person name="Babayeva S."/>
            <person name="Izzatullayeva V."/>
            <person name="Mammadov A."/>
            <person name="Mammadov A."/>
            <person name="Sharifova S."/>
            <person name="Ojaghi J."/>
            <person name="Eynullazada K."/>
            <person name="Bayramov B."/>
            <person name="Abdulazimova A."/>
            <person name="Shahmuradov I."/>
        </authorList>
    </citation>
    <scope>NUCLEOTIDE SEQUENCE [LARGE SCALE GENOMIC DNA]</scope>
    <source>
        <strain evidence="2">cv. AG2017</strain>
        <tissue evidence="1">Leaf</tissue>
    </source>
</reference>
<dbReference type="Proteomes" id="UP000233551">
    <property type="component" value="Unassembled WGS sequence"/>
</dbReference>
<organism evidence="1 2">
    <name type="scientific">Punica granatum</name>
    <name type="common">Pomegranate</name>
    <dbReference type="NCBI Taxonomy" id="22663"/>
    <lineage>
        <taxon>Eukaryota</taxon>
        <taxon>Viridiplantae</taxon>
        <taxon>Streptophyta</taxon>
        <taxon>Embryophyta</taxon>
        <taxon>Tracheophyta</taxon>
        <taxon>Spermatophyta</taxon>
        <taxon>Magnoliopsida</taxon>
        <taxon>eudicotyledons</taxon>
        <taxon>Gunneridae</taxon>
        <taxon>Pentapetalae</taxon>
        <taxon>rosids</taxon>
        <taxon>malvids</taxon>
        <taxon>Myrtales</taxon>
        <taxon>Lythraceae</taxon>
        <taxon>Punica</taxon>
    </lineage>
</organism>
<comment type="caution">
    <text evidence="1">The sequence shown here is derived from an EMBL/GenBank/DDBJ whole genome shotgun (WGS) entry which is preliminary data.</text>
</comment>